<evidence type="ECO:0008006" key="6">
    <source>
        <dbReference type="Google" id="ProtNLM"/>
    </source>
</evidence>
<dbReference type="PANTHER" id="PTHR43008:SF13">
    <property type="entry name" value="L-XYLULOSE REDUCTASE-RELATED"/>
    <property type="match status" value="1"/>
</dbReference>
<protein>
    <recommendedName>
        <fullName evidence="6">L-xylulose reductase</fullName>
    </recommendedName>
</protein>
<organism evidence="4 5">
    <name type="scientific">Aspergillus glaucus CBS 516.65</name>
    <dbReference type="NCBI Taxonomy" id="1160497"/>
    <lineage>
        <taxon>Eukaryota</taxon>
        <taxon>Fungi</taxon>
        <taxon>Dikarya</taxon>
        <taxon>Ascomycota</taxon>
        <taxon>Pezizomycotina</taxon>
        <taxon>Eurotiomycetes</taxon>
        <taxon>Eurotiomycetidae</taxon>
        <taxon>Eurotiales</taxon>
        <taxon>Aspergillaceae</taxon>
        <taxon>Aspergillus</taxon>
        <taxon>Aspergillus subgen. Aspergillus</taxon>
    </lineage>
</organism>
<dbReference type="InterPro" id="IPR020904">
    <property type="entry name" value="Sc_DH/Rdtase_CS"/>
</dbReference>
<dbReference type="PROSITE" id="PS00061">
    <property type="entry name" value="ADH_SHORT"/>
    <property type="match status" value="1"/>
</dbReference>
<dbReference type="GO" id="GO:0050664">
    <property type="term" value="F:oxidoreductase activity, acting on NAD(P)H, oxygen as acceptor"/>
    <property type="evidence" value="ECO:0007669"/>
    <property type="project" value="TreeGrafter"/>
</dbReference>
<proteinExistence type="inferred from homology"/>
<dbReference type="InterPro" id="IPR002347">
    <property type="entry name" value="SDR_fam"/>
</dbReference>
<gene>
    <name evidence="4" type="ORF">ASPGLDRAFT_167440</name>
</gene>
<keyword evidence="2" id="KW-0521">NADP</keyword>
<dbReference type="GO" id="GO:0044550">
    <property type="term" value="P:secondary metabolite biosynthetic process"/>
    <property type="evidence" value="ECO:0007669"/>
    <property type="project" value="UniProtKB-ARBA"/>
</dbReference>
<dbReference type="CDD" id="cd05352">
    <property type="entry name" value="MDH-like_SDR_c"/>
    <property type="match status" value="1"/>
</dbReference>
<dbReference type="Gene3D" id="3.40.50.720">
    <property type="entry name" value="NAD(P)-binding Rossmann-like Domain"/>
    <property type="match status" value="1"/>
</dbReference>
<dbReference type="STRING" id="1160497.A0A1L9VSF3"/>
<dbReference type="GeneID" id="34458903"/>
<comment type="similarity">
    <text evidence="1">Belongs to the short-chain dehydrogenases/reductases (SDR) family.</text>
</comment>
<dbReference type="SUPFAM" id="SSF51735">
    <property type="entry name" value="NAD(P)-binding Rossmann-fold domains"/>
    <property type="match status" value="1"/>
</dbReference>
<dbReference type="OrthoDB" id="1888931at2759"/>
<keyword evidence="3" id="KW-0560">Oxidoreductase</keyword>
<evidence type="ECO:0000256" key="2">
    <source>
        <dbReference type="ARBA" id="ARBA00022857"/>
    </source>
</evidence>
<evidence type="ECO:0000256" key="1">
    <source>
        <dbReference type="ARBA" id="ARBA00006484"/>
    </source>
</evidence>
<evidence type="ECO:0000256" key="3">
    <source>
        <dbReference type="ARBA" id="ARBA00023002"/>
    </source>
</evidence>
<dbReference type="AlphaFoldDB" id="A0A1L9VSF3"/>
<dbReference type="PRINTS" id="PR00080">
    <property type="entry name" value="SDRFAMILY"/>
</dbReference>
<dbReference type="InterPro" id="IPR036291">
    <property type="entry name" value="NAD(P)-bd_dom_sf"/>
</dbReference>
<dbReference type="FunFam" id="3.40.50.720:FF:000090">
    <property type="entry name" value="NADP-dependent mannitol dehydrogenase"/>
    <property type="match status" value="1"/>
</dbReference>
<accession>A0A1L9VSF3</accession>
<dbReference type="GO" id="GO:0019594">
    <property type="term" value="P:mannitol metabolic process"/>
    <property type="evidence" value="ECO:0007669"/>
    <property type="project" value="UniProtKB-ARBA"/>
</dbReference>
<reference evidence="5" key="1">
    <citation type="journal article" date="2017" name="Genome Biol.">
        <title>Comparative genomics reveals high biological diversity and specific adaptations in the industrially and medically important fungal genus Aspergillus.</title>
        <authorList>
            <person name="de Vries R.P."/>
            <person name="Riley R."/>
            <person name="Wiebenga A."/>
            <person name="Aguilar-Osorio G."/>
            <person name="Amillis S."/>
            <person name="Uchima C.A."/>
            <person name="Anderluh G."/>
            <person name="Asadollahi M."/>
            <person name="Askin M."/>
            <person name="Barry K."/>
            <person name="Battaglia E."/>
            <person name="Bayram O."/>
            <person name="Benocci T."/>
            <person name="Braus-Stromeyer S.A."/>
            <person name="Caldana C."/>
            <person name="Canovas D."/>
            <person name="Cerqueira G.C."/>
            <person name="Chen F."/>
            <person name="Chen W."/>
            <person name="Choi C."/>
            <person name="Clum A."/>
            <person name="Dos Santos R.A."/>
            <person name="Damasio A.R."/>
            <person name="Diallinas G."/>
            <person name="Emri T."/>
            <person name="Fekete E."/>
            <person name="Flipphi M."/>
            <person name="Freyberg S."/>
            <person name="Gallo A."/>
            <person name="Gournas C."/>
            <person name="Habgood R."/>
            <person name="Hainaut M."/>
            <person name="Harispe M.L."/>
            <person name="Henrissat B."/>
            <person name="Hilden K.S."/>
            <person name="Hope R."/>
            <person name="Hossain A."/>
            <person name="Karabika E."/>
            <person name="Karaffa L."/>
            <person name="Karanyi Z."/>
            <person name="Krasevec N."/>
            <person name="Kuo A."/>
            <person name="Kusch H."/>
            <person name="LaButti K."/>
            <person name="Lagendijk E.L."/>
            <person name="Lapidus A."/>
            <person name="Levasseur A."/>
            <person name="Lindquist E."/>
            <person name="Lipzen A."/>
            <person name="Logrieco A.F."/>
            <person name="MacCabe A."/>
            <person name="Maekelae M.R."/>
            <person name="Malavazi I."/>
            <person name="Melin P."/>
            <person name="Meyer V."/>
            <person name="Mielnichuk N."/>
            <person name="Miskei M."/>
            <person name="Molnar A.P."/>
            <person name="Mule G."/>
            <person name="Ngan C.Y."/>
            <person name="Orejas M."/>
            <person name="Orosz E."/>
            <person name="Ouedraogo J.P."/>
            <person name="Overkamp K.M."/>
            <person name="Park H.-S."/>
            <person name="Perrone G."/>
            <person name="Piumi F."/>
            <person name="Punt P.J."/>
            <person name="Ram A.F."/>
            <person name="Ramon A."/>
            <person name="Rauscher S."/>
            <person name="Record E."/>
            <person name="Riano-Pachon D.M."/>
            <person name="Robert V."/>
            <person name="Roehrig J."/>
            <person name="Ruller R."/>
            <person name="Salamov A."/>
            <person name="Salih N.S."/>
            <person name="Samson R.A."/>
            <person name="Sandor E."/>
            <person name="Sanguinetti M."/>
            <person name="Schuetze T."/>
            <person name="Sepcic K."/>
            <person name="Shelest E."/>
            <person name="Sherlock G."/>
            <person name="Sophianopoulou V."/>
            <person name="Squina F.M."/>
            <person name="Sun H."/>
            <person name="Susca A."/>
            <person name="Todd R.B."/>
            <person name="Tsang A."/>
            <person name="Unkles S.E."/>
            <person name="van de Wiele N."/>
            <person name="van Rossen-Uffink D."/>
            <person name="Oliveira J.V."/>
            <person name="Vesth T.C."/>
            <person name="Visser J."/>
            <person name="Yu J.-H."/>
            <person name="Zhou M."/>
            <person name="Andersen M.R."/>
            <person name="Archer D.B."/>
            <person name="Baker S.E."/>
            <person name="Benoit I."/>
            <person name="Brakhage A.A."/>
            <person name="Braus G.H."/>
            <person name="Fischer R."/>
            <person name="Frisvad J.C."/>
            <person name="Goldman G.H."/>
            <person name="Houbraken J."/>
            <person name="Oakley B."/>
            <person name="Pocsi I."/>
            <person name="Scazzocchio C."/>
            <person name="Seiboth B."/>
            <person name="vanKuyk P.A."/>
            <person name="Wortman J."/>
            <person name="Dyer P.S."/>
            <person name="Grigoriev I.V."/>
        </authorList>
    </citation>
    <scope>NUCLEOTIDE SEQUENCE [LARGE SCALE GENOMIC DNA]</scope>
    <source>
        <strain evidence="5">CBS 516.65</strain>
    </source>
</reference>
<dbReference type="Proteomes" id="UP000184300">
    <property type="component" value="Unassembled WGS sequence"/>
</dbReference>
<dbReference type="Pfam" id="PF13561">
    <property type="entry name" value="adh_short_C2"/>
    <property type="match status" value="1"/>
</dbReference>
<dbReference type="VEuPathDB" id="FungiDB:ASPGLDRAFT_167440"/>
<name>A0A1L9VSF3_ASPGL</name>
<sequence>MAESPISQGHFVHNNTIPPAQQSLMGLFSLKGRTAIVTGAGAGIGLAVAQGYAEAGANVAIWYNSNLKTVERAAEIEAKYGVQCKAYQVNIKDSQAVENAVNLVVKEFNGRLDIMVANSGIPWTQGPMVDSEPDHYSNVVQTDLDGTFYCAKAAAAQWRKQKKEGNIEGFRYGSFIATASMSGHIVNVPQLQAAYNAAKAGVIHLCKSLAVEWVQFARANSVSPGYIATEISSFVAEETKNIWKDKIPMGREGEAQELKGAYLYLASDASSYTTGADILVDGGYTLP</sequence>
<keyword evidence="5" id="KW-1185">Reference proteome</keyword>
<dbReference type="PANTHER" id="PTHR43008">
    <property type="entry name" value="BENZIL REDUCTASE"/>
    <property type="match status" value="1"/>
</dbReference>
<evidence type="ECO:0000313" key="5">
    <source>
        <dbReference type="Proteomes" id="UP000184300"/>
    </source>
</evidence>
<dbReference type="EMBL" id="KV878892">
    <property type="protein sequence ID" value="OJJ86835.1"/>
    <property type="molecule type" value="Genomic_DNA"/>
</dbReference>
<dbReference type="PRINTS" id="PR00081">
    <property type="entry name" value="GDHRDH"/>
</dbReference>
<dbReference type="GO" id="GO:0050085">
    <property type="term" value="F:mannitol 2-dehydrogenase (NADP+) activity"/>
    <property type="evidence" value="ECO:0007669"/>
    <property type="project" value="UniProtKB-ARBA"/>
</dbReference>
<dbReference type="RefSeq" id="XP_022403524.1">
    <property type="nucleotide sequence ID" value="XM_022542642.1"/>
</dbReference>
<evidence type="ECO:0000313" key="4">
    <source>
        <dbReference type="EMBL" id="OJJ86835.1"/>
    </source>
</evidence>